<dbReference type="AlphaFoldDB" id="A0A2A2GDV6"/>
<evidence type="ECO:0000313" key="2">
    <source>
        <dbReference type="EMBL" id="PAU95370.1"/>
    </source>
</evidence>
<comment type="caution">
    <text evidence="2">The sequence shown here is derived from an EMBL/GenBank/DDBJ whole genome shotgun (WGS) entry which is preliminary data.</text>
</comment>
<dbReference type="EMBL" id="NSKE01000002">
    <property type="protein sequence ID" value="PAU95370.1"/>
    <property type="molecule type" value="Genomic_DNA"/>
</dbReference>
<dbReference type="RefSeq" id="WP_095605497.1">
    <property type="nucleotide sequence ID" value="NZ_NSKE01000002.1"/>
</dbReference>
<dbReference type="InterPro" id="IPR040843">
    <property type="entry name" value="RAMA"/>
</dbReference>
<evidence type="ECO:0000259" key="1">
    <source>
        <dbReference type="Pfam" id="PF18755"/>
    </source>
</evidence>
<name>A0A2A2GDV6_9BACT</name>
<accession>A0A2A2GDV6</accession>
<dbReference type="OrthoDB" id="8479669at2"/>
<reference evidence="2 3" key="1">
    <citation type="submission" date="2017-08" db="EMBL/GenBank/DDBJ databases">
        <title>Aliifodinibius alkalisoli sp. nov., isolated from saline alkaline soil.</title>
        <authorList>
            <person name="Liu D."/>
            <person name="Zhang G."/>
        </authorList>
    </citation>
    <scope>NUCLEOTIDE SEQUENCE [LARGE SCALE GENOMIC DNA]</scope>
    <source>
        <strain evidence="2 3">WN023</strain>
    </source>
</reference>
<sequence length="312" mass="35519">MLILNDKKFIKSPFDNEAELEQVIIDNYEHIFGPSSIYLPKKKIKTGDGAGTIPDGFAIDLASQKWYLVEAELLHHTVWNHIAPQVSKQVIASLQPYSKKVIQDLAVETYSSDETTKEKFQELGIKELNVRKVIQDILEKEPVIGVPIDNISSDLKEWARTLKYNVKLWVISKFVEFKNSSNVVYEFPEEFKPEVDTEKEEGVDKSGQEITRYDVSISDLIEAGLISVNEQLNMDYKPRNGEQKRYSALVHDDGSLELLGQKFSSPSYAALAGIQDAGSDRQTVNGWTSWKTKEGNLIADLREEYLQEEERN</sequence>
<dbReference type="Pfam" id="PF18755">
    <property type="entry name" value="RAMA"/>
    <property type="match status" value="1"/>
</dbReference>
<dbReference type="Proteomes" id="UP000218831">
    <property type="component" value="Unassembled WGS sequence"/>
</dbReference>
<organism evidence="2 3">
    <name type="scientific">Fodinibius salipaludis</name>
    <dbReference type="NCBI Taxonomy" id="2032627"/>
    <lineage>
        <taxon>Bacteria</taxon>
        <taxon>Pseudomonadati</taxon>
        <taxon>Balneolota</taxon>
        <taxon>Balneolia</taxon>
        <taxon>Balneolales</taxon>
        <taxon>Balneolaceae</taxon>
        <taxon>Fodinibius</taxon>
    </lineage>
</organism>
<keyword evidence="3" id="KW-1185">Reference proteome</keyword>
<feature type="domain" description="RAMA" evidence="1">
    <location>
        <begin position="198"/>
        <end position="310"/>
    </location>
</feature>
<protein>
    <recommendedName>
        <fullName evidence="1">RAMA domain-containing protein</fullName>
    </recommendedName>
</protein>
<evidence type="ECO:0000313" key="3">
    <source>
        <dbReference type="Proteomes" id="UP000218831"/>
    </source>
</evidence>
<gene>
    <name evidence="2" type="ORF">CK503_04025</name>
</gene>
<proteinExistence type="predicted"/>